<keyword evidence="3" id="KW-0408">Iron</keyword>
<dbReference type="PANTHER" id="PTHR43177:SF3">
    <property type="entry name" value="PROTEIN NRFC HOMOLOG"/>
    <property type="match status" value="1"/>
</dbReference>
<dbReference type="CDD" id="cd10551">
    <property type="entry name" value="PsrB"/>
    <property type="match status" value="1"/>
</dbReference>
<dbReference type="EMBL" id="JBHSAQ010000006">
    <property type="protein sequence ID" value="MFC3958698.1"/>
    <property type="molecule type" value="Genomic_DNA"/>
</dbReference>
<evidence type="ECO:0000313" key="7">
    <source>
        <dbReference type="EMBL" id="MFC3958698.1"/>
    </source>
</evidence>
<dbReference type="PANTHER" id="PTHR43177">
    <property type="entry name" value="PROTEIN NRFC"/>
    <property type="match status" value="1"/>
</dbReference>
<dbReference type="Pfam" id="PF16947">
    <property type="entry name" value="Ferredoxin_N"/>
    <property type="match status" value="1"/>
</dbReference>
<dbReference type="Gene3D" id="3.30.70.20">
    <property type="match status" value="2"/>
</dbReference>
<dbReference type="InterPro" id="IPR050954">
    <property type="entry name" value="ET_IronSulfur_Cluster-Binding"/>
</dbReference>
<dbReference type="Proteomes" id="UP001595846">
    <property type="component" value="Unassembled WGS sequence"/>
</dbReference>
<reference evidence="7 8" key="1">
    <citation type="journal article" date="2019" name="Int. J. Syst. Evol. Microbiol.">
        <title>The Global Catalogue of Microorganisms (GCM) 10K type strain sequencing project: providing services to taxonomists for standard genome sequencing and annotation.</title>
        <authorList>
            <consortium name="The Broad Institute Genomics Platform"/>
            <consortium name="The Broad Institute Genome Sequencing Center for Infectious Disease"/>
            <person name="Wu L."/>
            <person name="Ma J."/>
        </authorList>
    </citation>
    <scope>NUCLEOTIDE SEQUENCE [LARGE SCALE GENOMIC DNA]</scope>
    <source>
        <strain evidence="7 8">IBRC-M 10256</strain>
    </source>
</reference>
<keyword evidence="1" id="KW-0004">4Fe-4S</keyword>
<dbReference type="InterPro" id="IPR017900">
    <property type="entry name" value="4Fe4S_Fe_S_CS"/>
</dbReference>
<dbReference type="PROSITE" id="PS51379">
    <property type="entry name" value="4FE4S_FER_2"/>
    <property type="match status" value="2"/>
</dbReference>
<dbReference type="SUPFAM" id="SSF54862">
    <property type="entry name" value="4Fe-4S ferredoxins"/>
    <property type="match status" value="1"/>
</dbReference>
<proteinExistence type="predicted"/>
<dbReference type="Pfam" id="PF13247">
    <property type="entry name" value="Fer4_11"/>
    <property type="match status" value="1"/>
</dbReference>
<keyword evidence="2" id="KW-0479">Metal-binding</keyword>
<dbReference type="RefSeq" id="WP_256531037.1">
    <property type="nucleotide sequence ID" value="NZ_CP101824.1"/>
</dbReference>
<feature type="domain" description="4Fe-4S ferredoxin-type" evidence="6">
    <location>
        <begin position="140"/>
        <end position="168"/>
    </location>
</feature>
<evidence type="ECO:0000256" key="4">
    <source>
        <dbReference type="ARBA" id="ARBA00023014"/>
    </source>
</evidence>
<name>A0ABD5NNV3_9EURY</name>
<dbReference type="AlphaFoldDB" id="A0ABD5NNV3"/>
<dbReference type="GO" id="GO:0046872">
    <property type="term" value="F:metal ion binding"/>
    <property type="evidence" value="ECO:0007669"/>
    <property type="project" value="UniProtKB-KW"/>
</dbReference>
<accession>A0ABD5NNV3</accession>
<dbReference type="GO" id="GO:0016491">
    <property type="term" value="F:oxidoreductase activity"/>
    <property type="evidence" value="ECO:0007669"/>
    <property type="project" value="UniProtKB-ARBA"/>
</dbReference>
<dbReference type="GeneID" id="73903753"/>
<keyword evidence="8" id="KW-1185">Reference proteome</keyword>
<evidence type="ECO:0000259" key="6">
    <source>
        <dbReference type="PROSITE" id="PS51379"/>
    </source>
</evidence>
<evidence type="ECO:0000313" key="8">
    <source>
        <dbReference type="Proteomes" id="UP001595846"/>
    </source>
</evidence>
<evidence type="ECO:0000256" key="3">
    <source>
        <dbReference type="ARBA" id="ARBA00023004"/>
    </source>
</evidence>
<evidence type="ECO:0000256" key="1">
    <source>
        <dbReference type="ARBA" id="ARBA00022485"/>
    </source>
</evidence>
<gene>
    <name evidence="7" type="ORF">ACFOUR_10005</name>
</gene>
<evidence type="ECO:0000256" key="5">
    <source>
        <dbReference type="SAM" id="MobiDB-lite"/>
    </source>
</evidence>
<dbReference type="GO" id="GO:0051539">
    <property type="term" value="F:4 iron, 4 sulfur cluster binding"/>
    <property type="evidence" value="ECO:0007669"/>
    <property type="project" value="UniProtKB-KW"/>
</dbReference>
<feature type="compositionally biased region" description="Basic and acidic residues" evidence="5">
    <location>
        <begin position="63"/>
        <end position="72"/>
    </location>
</feature>
<dbReference type="PROSITE" id="PS00198">
    <property type="entry name" value="4FE4S_FER_1"/>
    <property type="match status" value="1"/>
</dbReference>
<keyword evidence="4" id="KW-0411">Iron-sulfur</keyword>
<organism evidence="7 8">
    <name type="scientific">Halovivax cerinus</name>
    <dbReference type="NCBI Taxonomy" id="1487865"/>
    <lineage>
        <taxon>Archaea</taxon>
        <taxon>Methanobacteriati</taxon>
        <taxon>Methanobacteriota</taxon>
        <taxon>Stenosarchaea group</taxon>
        <taxon>Halobacteria</taxon>
        <taxon>Halobacteriales</taxon>
        <taxon>Natrialbaceae</taxon>
        <taxon>Halovivax</taxon>
    </lineage>
</organism>
<dbReference type="InterPro" id="IPR031604">
    <property type="entry name" value="Ferredoxin_N"/>
</dbReference>
<feature type="domain" description="4Fe-4S ferredoxin-type" evidence="6">
    <location>
        <begin position="219"/>
        <end position="248"/>
    </location>
</feature>
<protein>
    <submittedName>
        <fullName evidence="7">4Fe-4S ferredoxin N-terminal domain-containing protein</fullName>
    </submittedName>
</protein>
<evidence type="ECO:0000256" key="2">
    <source>
        <dbReference type="ARBA" id="ARBA00022723"/>
    </source>
</evidence>
<comment type="caution">
    <text evidence="7">The sequence shown here is derived from an EMBL/GenBank/DDBJ whole genome shotgun (WGS) entry which is preliminary data.</text>
</comment>
<dbReference type="InterPro" id="IPR017896">
    <property type="entry name" value="4Fe4S_Fe-S-bd"/>
</dbReference>
<sequence length="443" mass="48430">MTDPDEPFHPLGQEWEDELEDLLDDTEYDTDLGLAMAEDAMRVTSGDLSEEAFHERYHEAVMEEFGRDDRPSADAAAASDESRLDSFLDSDSGGIDRRGVLAAVGAVGAIFGFDGVMGDDETRSAAVGEEDGGTDTGVQWGMSIDLEVCDGCLACMQACQEEHRWNPGMNWMYVMDWESPEEELNSGRGRLVRPCQHCTDAPCEKVCPTTARHTRGSDGLVLTDYDVCIGCRYCQVACPYGVNYFQWDEPNVPLSDIEEDHYYDARGRPVSSRAPRGVMSKCTFCPTRQDGSRGQDAIGTTACEDACPPGAIQFGDMNDEESDPRRYLDDVPLARMQAAAPDDEELQTAIAILSGEQDPAENQDDGMTEEQARQLVDASAGTSVSTFQLLADVGTDPNVIYVGNEPGPHAEQVPGPISYEEVGMLDNNMDRLEEGTVRFEEAG</sequence>
<feature type="region of interest" description="Disordered" evidence="5">
    <location>
        <begin position="63"/>
        <end position="86"/>
    </location>
</feature>